<dbReference type="InterPro" id="IPR036942">
    <property type="entry name" value="Beta-barrel_TonB_sf"/>
</dbReference>
<dbReference type="PROSITE" id="PS52016">
    <property type="entry name" value="TONB_DEPENDENT_REC_3"/>
    <property type="match status" value="1"/>
</dbReference>
<feature type="chain" id="PRO_5002127961" evidence="13">
    <location>
        <begin position="39"/>
        <end position="803"/>
    </location>
</feature>
<keyword evidence="6" id="KW-0408">Iron</keyword>
<keyword evidence="5 11" id="KW-0812">Transmembrane</keyword>
<keyword evidence="7" id="KW-0406">Ion transport</keyword>
<dbReference type="InterPro" id="IPR012910">
    <property type="entry name" value="Plug_dom"/>
</dbReference>
<keyword evidence="3 11" id="KW-1134">Transmembrane beta strand</keyword>
<evidence type="ECO:0000313" key="17">
    <source>
        <dbReference type="Proteomes" id="UP000031338"/>
    </source>
</evidence>
<keyword evidence="2 11" id="KW-0813">Transport</keyword>
<dbReference type="STRING" id="48936.NJ75_04293"/>
<keyword evidence="16" id="KW-0675">Receptor</keyword>
<keyword evidence="10 11" id="KW-0998">Cell outer membrane</keyword>
<keyword evidence="13" id="KW-0732">Signal</keyword>
<evidence type="ECO:0000256" key="2">
    <source>
        <dbReference type="ARBA" id="ARBA00022448"/>
    </source>
</evidence>
<dbReference type="EMBL" id="JRVC01000031">
    <property type="protein sequence ID" value="KHS42279.1"/>
    <property type="molecule type" value="Genomic_DNA"/>
</dbReference>
<evidence type="ECO:0000256" key="8">
    <source>
        <dbReference type="ARBA" id="ARBA00023077"/>
    </source>
</evidence>
<feature type="domain" description="TonB-dependent receptor-like beta-barrel" evidence="14">
    <location>
        <begin position="302"/>
        <end position="766"/>
    </location>
</feature>
<dbReference type="PANTHER" id="PTHR32552">
    <property type="entry name" value="FERRICHROME IRON RECEPTOR-RELATED"/>
    <property type="match status" value="1"/>
</dbReference>
<dbReference type="Pfam" id="PF07715">
    <property type="entry name" value="Plug"/>
    <property type="match status" value="1"/>
</dbReference>
<gene>
    <name evidence="16" type="ORF">NJ75_04293</name>
</gene>
<evidence type="ECO:0000256" key="1">
    <source>
        <dbReference type="ARBA" id="ARBA00004571"/>
    </source>
</evidence>
<reference evidence="16 17" key="1">
    <citation type="submission" date="2014-10" db="EMBL/GenBank/DDBJ databases">
        <title>Draft genome sequence of Novosphingobium subterraneum DSM 12447.</title>
        <authorList>
            <person name="Gan H.M."/>
            <person name="Gan H.Y."/>
            <person name="Savka M.A."/>
        </authorList>
    </citation>
    <scope>NUCLEOTIDE SEQUENCE [LARGE SCALE GENOMIC DNA]</scope>
    <source>
        <strain evidence="16 17">DSM 12447</strain>
    </source>
</reference>
<protein>
    <submittedName>
        <fullName evidence="16">TonB-dependent receptor</fullName>
    </submittedName>
</protein>
<evidence type="ECO:0000256" key="3">
    <source>
        <dbReference type="ARBA" id="ARBA00022452"/>
    </source>
</evidence>
<dbReference type="Gene3D" id="2.40.170.20">
    <property type="entry name" value="TonB-dependent receptor, beta-barrel domain"/>
    <property type="match status" value="2"/>
</dbReference>
<evidence type="ECO:0000256" key="7">
    <source>
        <dbReference type="ARBA" id="ARBA00023065"/>
    </source>
</evidence>
<name>A0A0B8ZYR1_9SPHN</name>
<dbReference type="PATRIC" id="fig|48936.3.peg.4326"/>
<dbReference type="Pfam" id="PF00593">
    <property type="entry name" value="TonB_dep_Rec_b-barrel"/>
    <property type="match status" value="1"/>
</dbReference>
<evidence type="ECO:0000256" key="9">
    <source>
        <dbReference type="ARBA" id="ARBA00023136"/>
    </source>
</evidence>
<evidence type="ECO:0000256" key="13">
    <source>
        <dbReference type="SAM" id="SignalP"/>
    </source>
</evidence>
<dbReference type="InterPro" id="IPR000531">
    <property type="entry name" value="Beta-barrel_TonB"/>
</dbReference>
<keyword evidence="8 12" id="KW-0798">TonB box</keyword>
<feature type="domain" description="TonB-dependent receptor plug" evidence="15">
    <location>
        <begin position="65"/>
        <end position="171"/>
    </location>
</feature>
<dbReference type="AlphaFoldDB" id="A0A0B8ZYR1"/>
<evidence type="ECO:0000259" key="15">
    <source>
        <dbReference type="Pfam" id="PF07715"/>
    </source>
</evidence>
<evidence type="ECO:0000256" key="12">
    <source>
        <dbReference type="RuleBase" id="RU003357"/>
    </source>
</evidence>
<evidence type="ECO:0000256" key="5">
    <source>
        <dbReference type="ARBA" id="ARBA00022692"/>
    </source>
</evidence>
<evidence type="ECO:0000256" key="11">
    <source>
        <dbReference type="PROSITE-ProRule" id="PRU01360"/>
    </source>
</evidence>
<evidence type="ECO:0000313" key="16">
    <source>
        <dbReference type="EMBL" id="KHS42279.1"/>
    </source>
</evidence>
<keyword evidence="17" id="KW-1185">Reference proteome</keyword>
<dbReference type="InterPro" id="IPR039426">
    <property type="entry name" value="TonB-dep_rcpt-like"/>
</dbReference>
<dbReference type="SUPFAM" id="SSF56935">
    <property type="entry name" value="Porins"/>
    <property type="match status" value="1"/>
</dbReference>
<comment type="subcellular location">
    <subcellularLocation>
        <location evidence="1 11">Cell outer membrane</location>
        <topology evidence="1 11">Multi-pass membrane protein</topology>
    </subcellularLocation>
</comment>
<dbReference type="GO" id="GO:0009279">
    <property type="term" value="C:cell outer membrane"/>
    <property type="evidence" value="ECO:0007669"/>
    <property type="project" value="UniProtKB-SubCell"/>
</dbReference>
<sequence>MTNSHHGYAAIKNGARNLRGASLAVIASCFLLPSVAAAQAETAEPQEEVATQDIVVTAQRREERLSKVPVAVVAFGSEALQNRNITSEQDIGTLVPGLQVKNGQNSNQLSYSMRGQSLDPFSGTSPAVLPYLNEAPYNPGNTATAFFDLGSIQVLKGPQGTLFGRNATGGAVLYTTPMPGDSFGGYVTVRGASRDYGQIQAAVDLPLSEGKAALRLAFDATRGNGYVTNINTGNTLGDKNSRSGRATLLLTPTDTLKNITIVQYDRVKGTEGVGGIYTYNSATNPQFVSDGTNHIPVSGLTNTLAAIYGNNDGPAAPGFFPGGVEGYTRFTRANPYKVWLQYDLPHSAENVFVSNTTELEIGADTKLKNIFSYMNGKSNTPGNLAGGPFGSLWLFKLAGINATGAPGGQTFRSKTFSEELQIQGSLLDDRLNYTAGVFYSNQKRFEIIPINIGADVVPGGIADISYAYRNRQESKAVFAQVSYKVTEALTATLGGRYTWENVGIRQAPGNVFGVDPNSPAADQSRKLSAPAWTASLQYQIDPNNMVYFNQRGSFRSGNLNGTVAPFTDPLTGQPANFFKNEKVHDFELGYKFNGRIGGAPVQFNVAAYKIIVKDAQRALYALVGGAPAGFTVNVPQAETKGFEVDAFAGLTSWLDVGFNLAYTDAKYTKRTVPIPFVGSLQVDSYPDAPKWAGSANIEVKFPVPAEIGKISLRGDYYGQTGFFFSNTNGTSTPGTHLDGYWNVGARLNWKEIMGSQVSAAVFVRNLTDETYYISGYALGASNGVNTAYPGEPRTIGAEISVKF</sequence>
<evidence type="ECO:0000256" key="6">
    <source>
        <dbReference type="ARBA" id="ARBA00023004"/>
    </source>
</evidence>
<keyword evidence="4" id="KW-0410">Iron transport</keyword>
<accession>A0A0B8ZYR1</accession>
<feature type="signal peptide" evidence="13">
    <location>
        <begin position="1"/>
        <end position="38"/>
    </location>
</feature>
<comment type="caution">
    <text evidence="16">The sequence shown here is derived from an EMBL/GenBank/DDBJ whole genome shotgun (WGS) entry which is preliminary data.</text>
</comment>
<dbReference type="Proteomes" id="UP000031338">
    <property type="component" value="Unassembled WGS sequence"/>
</dbReference>
<dbReference type="RefSeq" id="WP_039337912.1">
    <property type="nucleotide sequence ID" value="NZ_JRVC01000031.1"/>
</dbReference>
<evidence type="ECO:0000256" key="4">
    <source>
        <dbReference type="ARBA" id="ARBA00022496"/>
    </source>
</evidence>
<organism evidence="16 17">
    <name type="scientific">Novosphingobium subterraneum</name>
    <dbReference type="NCBI Taxonomy" id="48936"/>
    <lineage>
        <taxon>Bacteria</taxon>
        <taxon>Pseudomonadati</taxon>
        <taxon>Pseudomonadota</taxon>
        <taxon>Alphaproteobacteria</taxon>
        <taxon>Sphingomonadales</taxon>
        <taxon>Sphingomonadaceae</taxon>
        <taxon>Novosphingobium</taxon>
    </lineage>
</organism>
<evidence type="ECO:0000259" key="14">
    <source>
        <dbReference type="Pfam" id="PF00593"/>
    </source>
</evidence>
<evidence type="ECO:0000256" key="10">
    <source>
        <dbReference type="ARBA" id="ARBA00023237"/>
    </source>
</evidence>
<keyword evidence="9 11" id="KW-0472">Membrane</keyword>
<comment type="similarity">
    <text evidence="11 12">Belongs to the TonB-dependent receptor family.</text>
</comment>
<dbReference type="PANTHER" id="PTHR32552:SF81">
    <property type="entry name" value="TONB-DEPENDENT OUTER MEMBRANE RECEPTOR"/>
    <property type="match status" value="1"/>
</dbReference>
<dbReference type="GO" id="GO:0006826">
    <property type="term" value="P:iron ion transport"/>
    <property type="evidence" value="ECO:0007669"/>
    <property type="project" value="UniProtKB-KW"/>
</dbReference>
<proteinExistence type="inferred from homology"/>